<organism evidence="8 9">
    <name type="scientific">Durusdinium trenchii</name>
    <dbReference type="NCBI Taxonomy" id="1381693"/>
    <lineage>
        <taxon>Eukaryota</taxon>
        <taxon>Sar</taxon>
        <taxon>Alveolata</taxon>
        <taxon>Dinophyceae</taxon>
        <taxon>Suessiales</taxon>
        <taxon>Symbiodiniaceae</taxon>
        <taxon>Durusdinium</taxon>
    </lineage>
</organism>
<evidence type="ECO:0000313" key="8">
    <source>
        <dbReference type="EMBL" id="CAK8998844.1"/>
    </source>
</evidence>
<evidence type="ECO:0000256" key="1">
    <source>
        <dbReference type="ARBA" id="ARBA00004141"/>
    </source>
</evidence>
<evidence type="ECO:0000256" key="7">
    <source>
        <dbReference type="SAM" id="Phobius"/>
    </source>
</evidence>
<dbReference type="PANTHER" id="PTHR46187:SF3">
    <property type="entry name" value="ALKALINE CERAMIDASE 3"/>
    <property type="match status" value="1"/>
</dbReference>
<evidence type="ECO:0000256" key="3">
    <source>
        <dbReference type="ARBA" id="ARBA00022692"/>
    </source>
</evidence>
<evidence type="ECO:0000256" key="4">
    <source>
        <dbReference type="ARBA" id="ARBA00022801"/>
    </source>
</evidence>
<keyword evidence="4" id="KW-0378">Hydrolase</keyword>
<protein>
    <submittedName>
        <fullName evidence="8">Uncharacterized protein</fullName>
    </submittedName>
</protein>
<dbReference type="Proteomes" id="UP001642484">
    <property type="component" value="Unassembled WGS sequence"/>
</dbReference>
<accession>A0ABP0IC24</accession>
<keyword evidence="6 7" id="KW-0472">Membrane</keyword>
<feature type="transmembrane region" description="Helical" evidence="7">
    <location>
        <begin position="59"/>
        <end position="87"/>
    </location>
</feature>
<feature type="transmembrane region" description="Helical" evidence="7">
    <location>
        <begin position="331"/>
        <end position="351"/>
    </location>
</feature>
<feature type="transmembrane region" description="Helical" evidence="7">
    <location>
        <begin position="213"/>
        <end position="233"/>
    </location>
</feature>
<keyword evidence="9" id="KW-1185">Reference proteome</keyword>
<dbReference type="Pfam" id="PF05875">
    <property type="entry name" value="Ceramidase"/>
    <property type="match status" value="1"/>
</dbReference>
<dbReference type="EMBL" id="CAXAMN010002259">
    <property type="protein sequence ID" value="CAK8998844.1"/>
    <property type="molecule type" value="Genomic_DNA"/>
</dbReference>
<proteinExistence type="inferred from homology"/>
<keyword evidence="3 7" id="KW-0812">Transmembrane</keyword>
<evidence type="ECO:0000313" key="9">
    <source>
        <dbReference type="Proteomes" id="UP001642484"/>
    </source>
</evidence>
<keyword evidence="5 7" id="KW-1133">Transmembrane helix</keyword>
<dbReference type="InterPro" id="IPR008901">
    <property type="entry name" value="ACER"/>
</dbReference>
<evidence type="ECO:0000256" key="6">
    <source>
        <dbReference type="ARBA" id="ARBA00023136"/>
    </source>
</evidence>
<comment type="subcellular location">
    <subcellularLocation>
        <location evidence="1">Membrane</location>
        <topology evidence="1">Multi-pass membrane protein</topology>
    </subcellularLocation>
</comment>
<evidence type="ECO:0000256" key="2">
    <source>
        <dbReference type="ARBA" id="ARBA00009780"/>
    </source>
</evidence>
<evidence type="ECO:0000256" key="5">
    <source>
        <dbReference type="ARBA" id="ARBA00022989"/>
    </source>
</evidence>
<dbReference type="PANTHER" id="PTHR46187">
    <property type="entry name" value="ALKALINE CERAMIDASE 3"/>
    <property type="match status" value="1"/>
</dbReference>
<feature type="transmembrane region" description="Helical" evidence="7">
    <location>
        <begin position="125"/>
        <end position="144"/>
    </location>
</feature>
<comment type="caution">
    <text evidence="8">The sequence shown here is derived from an EMBL/GenBank/DDBJ whole genome shotgun (WGS) entry which is preliminary data.</text>
</comment>
<feature type="transmembrane region" description="Helical" evidence="7">
    <location>
        <begin position="189"/>
        <end position="206"/>
    </location>
</feature>
<sequence length="378" mass="41428">METLGHEHQNPVPEWVAGMVGSLSATLMALVIVINAVAAKPKDSGERDHYRTGMLLSFFGGQLSASVIASYFLWFVLTLSVMVPFFWFSEPEQPRAIKAGGNITASINFCEGPDFHHSDVLAEPVNVATSMLFYMPVGLIGLLGPAWKEGRCELRFFLCYGGVALVGIGSGALHASLDAVAQAGDELPMLYASAMLAYCCADFFLTKRGWGRAAAWLPWITAFITAGNTVLYVASRDDFGIFAATFAAYVSVPVLYFSCYCLQWTSAISNDAIEGPIRYQVIRPLSLALGASLAMGGMCWAMEMGMCSAVINYQRLGDDWAPFLWRYVLHSLWHAGTAMAAMLMIQNLLVVRGMQMGWGHPKLEWYGLPYVRFNVKAD</sequence>
<gene>
    <name evidence="8" type="ORF">CCMP2556_LOCUS5421</name>
</gene>
<feature type="transmembrane region" description="Helical" evidence="7">
    <location>
        <begin position="15"/>
        <end position="38"/>
    </location>
</feature>
<feature type="transmembrane region" description="Helical" evidence="7">
    <location>
        <begin position="239"/>
        <end position="264"/>
    </location>
</feature>
<name>A0ABP0IC24_9DINO</name>
<feature type="transmembrane region" description="Helical" evidence="7">
    <location>
        <begin position="156"/>
        <end position="177"/>
    </location>
</feature>
<reference evidence="8 9" key="1">
    <citation type="submission" date="2024-02" db="EMBL/GenBank/DDBJ databases">
        <authorList>
            <person name="Chen Y."/>
            <person name="Shah S."/>
            <person name="Dougan E. K."/>
            <person name="Thang M."/>
            <person name="Chan C."/>
        </authorList>
    </citation>
    <scope>NUCLEOTIDE SEQUENCE [LARGE SCALE GENOMIC DNA]</scope>
</reference>
<comment type="similarity">
    <text evidence="2">Belongs to the alkaline ceramidase family.</text>
</comment>
<feature type="transmembrane region" description="Helical" evidence="7">
    <location>
        <begin position="285"/>
        <end position="311"/>
    </location>
</feature>